<dbReference type="GeneID" id="72066933"/>
<feature type="region of interest" description="Disordered" evidence="4">
    <location>
        <begin position="483"/>
        <end position="509"/>
    </location>
</feature>
<feature type="compositionally biased region" description="Basic and acidic residues" evidence="4">
    <location>
        <begin position="483"/>
        <end position="497"/>
    </location>
</feature>
<keyword evidence="8" id="KW-1185">Reference proteome</keyword>
<evidence type="ECO:0000256" key="1">
    <source>
        <dbReference type="ARBA" id="ARBA00022737"/>
    </source>
</evidence>
<keyword evidence="5" id="KW-0812">Transmembrane</keyword>
<evidence type="ECO:0000313" key="8">
    <source>
        <dbReference type="Proteomes" id="UP000829364"/>
    </source>
</evidence>
<dbReference type="Pfam" id="PF12796">
    <property type="entry name" value="Ank_2"/>
    <property type="match status" value="3"/>
</dbReference>
<feature type="chain" id="PRO_5040135164" description="Ankyrin repeat protein" evidence="6">
    <location>
        <begin position="26"/>
        <end position="1529"/>
    </location>
</feature>
<feature type="transmembrane region" description="Helical" evidence="5">
    <location>
        <begin position="65"/>
        <end position="87"/>
    </location>
</feature>
<dbReference type="SMART" id="SM00248">
    <property type="entry name" value="ANK"/>
    <property type="match status" value="12"/>
</dbReference>
<evidence type="ECO:0000256" key="6">
    <source>
        <dbReference type="SAM" id="SignalP"/>
    </source>
</evidence>
<feature type="repeat" description="ANK" evidence="3">
    <location>
        <begin position="1324"/>
        <end position="1356"/>
    </location>
</feature>
<feature type="region of interest" description="Disordered" evidence="4">
    <location>
        <begin position="968"/>
        <end position="988"/>
    </location>
</feature>
<feature type="transmembrane region" description="Helical" evidence="5">
    <location>
        <begin position="339"/>
        <end position="361"/>
    </location>
</feature>
<dbReference type="InterPro" id="IPR050889">
    <property type="entry name" value="Dendritic_Spine_Reg/Scaffold"/>
</dbReference>
<reference evidence="7" key="1">
    <citation type="submission" date="2021-11" db="EMBL/GenBank/DDBJ databases">
        <title>Purpureocillium_takamizusanense_genome.</title>
        <authorList>
            <person name="Nguyen N.-H."/>
        </authorList>
    </citation>
    <scope>NUCLEOTIDE SEQUENCE</scope>
    <source>
        <strain evidence="7">PT3</strain>
    </source>
</reference>
<dbReference type="PROSITE" id="PS50088">
    <property type="entry name" value="ANK_REPEAT"/>
    <property type="match status" value="7"/>
</dbReference>
<dbReference type="PANTHER" id="PTHR24166:SF48">
    <property type="entry name" value="PROTEIN VAPYRIN"/>
    <property type="match status" value="1"/>
</dbReference>
<keyword evidence="5" id="KW-0472">Membrane</keyword>
<feature type="repeat" description="ANK" evidence="3">
    <location>
        <begin position="1357"/>
        <end position="1389"/>
    </location>
</feature>
<feature type="repeat" description="ANK" evidence="3">
    <location>
        <begin position="1390"/>
        <end position="1422"/>
    </location>
</feature>
<evidence type="ECO:0000256" key="4">
    <source>
        <dbReference type="SAM" id="MobiDB-lite"/>
    </source>
</evidence>
<dbReference type="Pfam" id="PF00023">
    <property type="entry name" value="Ank"/>
    <property type="match status" value="2"/>
</dbReference>
<feature type="compositionally biased region" description="Basic and acidic residues" evidence="4">
    <location>
        <begin position="448"/>
        <end position="460"/>
    </location>
</feature>
<feature type="region of interest" description="Disordered" evidence="4">
    <location>
        <begin position="441"/>
        <end position="462"/>
    </location>
</feature>
<dbReference type="InterPro" id="IPR036770">
    <property type="entry name" value="Ankyrin_rpt-contain_sf"/>
</dbReference>
<dbReference type="RefSeq" id="XP_047842209.1">
    <property type="nucleotide sequence ID" value="XM_047986229.1"/>
</dbReference>
<dbReference type="Gene3D" id="1.25.40.20">
    <property type="entry name" value="Ankyrin repeat-containing domain"/>
    <property type="match status" value="2"/>
</dbReference>
<feature type="repeat" description="ANK" evidence="3">
    <location>
        <begin position="1256"/>
        <end position="1288"/>
    </location>
</feature>
<dbReference type="KEGG" id="ptkz:JDV02_004983"/>
<protein>
    <recommendedName>
        <fullName evidence="9">Ankyrin repeat protein</fullName>
    </recommendedName>
</protein>
<dbReference type="SUPFAM" id="SSF48403">
    <property type="entry name" value="Ankyrin repeat"/>
    <property type="match status" value="2"/>
</dbReference>
<evidence type="ECO:0000256" key="2">
    <source>
        <dbReference type="ARBA" id="ARBA00023043"/>
    </source>
</evidence>
<dbReference type="InterPro" id="IPR002110">
    <property type="entry name" value="Ankyrin_rpt"/>
</dbReference>
<name>A0A9Q8QEZ4_9HYPO</name>
<proteinExistence type="predicted"/>
<dbReference type="OrthoDB" id="7464126at2759"/>
<accession>A0A9Q8QEZ4</accession>
<keyword evidence="6" id="KW-0732">Signal</keyword>
<evidence type="ECO:0000256" key="3">
    <source>
        <dbReference type="PROSITE-ProRule" id="PRU00023"/>
    </source>
</evidence>
<evidence type="ECO:0000313" key="7">
    <source>
        <dbReference type="EMBL" id="UNI18728.1"/>
    </source>
</evidence>
<feature type="compositionally biased region" description="Polar residues" evidence="4">
    <location>
        <begin position="968"/>
        <end position="981"/>
    </location>
</feature>
<feature type="repeat" description="ANK" evidence="3">
    <location>
        <begin position="1223"/>
        <end position="1255"/>
    </location>
</feature>
<evidence type="ECO:0008006" key="9">
    <source>
        <dbReference type="Google" id="ProtNLM"/>
    </source>
</evidence>
<dbReference type="PANTHER" id="PTHR24166">
    <property type="entry name" value="ROLLING PEBBLES, ISOFORM B"/>
    <property type="match status" value="1"/>
</dbReference>
<gene>
    <name evidence="7" type="ORF">JDV02_004983</name>
</gene>
<feature type="transmembrane region" description="Helical" evidence="5">
    <location>
        <begin position="256"/>
        <end position="277"/>
    </location>
</feature>
<feature type="signal peptide" evidence="6">
    <location>
        <begin position="1"/>
        <end position="25"/>
    </location>
</feature>
<keyword evidence="2 3" id="KW-0040">ANK repeat</keyword>
<keyword evidence="1" id="KW-0677">Repeat</keyword>
<organism evidence="7 8">
    <name type="scientific">Purpureocillium takamizusanense</name>
    <dbReference type="NCBI Taxonomy" id="2060973"/>
    <lineage>
        <taxon>Eukaryota</taxon>
        <taxon>Fungi</taxon>
        <taxon>Dikarya</taxon>
        <taxon>Ascomycota</taxon>
        <taxon>Pezizomycotina</taxon>
        <taxon>Sordariomycetes</taxon>
        <taxon>Hypocreomycetidae</taxon>
        <taxon>Hypocreales</taxon>
        <taxon>Ophiocordycipitaceae</taxon>
        <taxon>Purpureocillium</taxon>
    </lineage>
</organism>
<dbReference type="PROSITE" id="PS50297">
    <property type="entry name" value="ANK_REP_REGION"/>
    <property type="match status" value="7"/>
</dbReference>
<sequence length="1529" mass="168986">MAFVMSPSWVLIYVLAVGPLGVAAAADDLSDFSNNLAQDLGPLLALFGESITRQYLSESTTFLDYLIFALCPIGIITAMVSAIRVCGHSSLRAFIGRSQEGAGVVEAELCTSTSRDVCELFNQGGITRVLGRPNVLELVCLQDNNNTGAAGGHKVKLFQDYLEKMPDDHDEWKRQEGSFALSSDSDSTLGSSFAPKPNLSLNVGIKRQPLWVFALVALTGLVFQAGILVLAGFGAWKWDWGVSQSFDSSSKSYAPRMFIAGTVLLCLGMFGCAALVGQTTSEVTYKRQKTSSSSSRLIWLQPGPQFVGDQSFDPFVHLEDRSRPLESWMSSRKNPTGKAFQIATYAATITTLVGYVLQFIGLRGMKAWVSIAQLGITLVMAFLRCLLRMQRLGPKDSEFAKMPDLVSGHELDWLAFRLALPGNPAKRTTFMDTLRGSFSTVLGQPRKPASDEKLRDETNDSYKSPSWHVTGCTLVATRGLRTPSEDAIPHKDHKSDSKTSVQLVNKERPTTEDAYEQLLSTRTMLANLTGNFTFERLRRSQYQYWADDQVRVRSRAKLVAAAVGQVADSMVRVEHRVNHKQHEADISLRISASRPYRELAHRQAREQILNVNMRAPSTEAHSGWAIDPAQIEAILGLWVWSLTCDHRLPNSDGMDSVSHISDQREDEGLQIISAGPDNEEWEKTHNIQQEMDLWLGTSTALIPKYTLLVDEDEALGHGDLWVLRKGHHDVWEKYKGEEPVKDRVPYRFFGWSIVYQALELKPCEAIRCAKLLHGLSDQKQHGSKIPIRIQCAPRRHALLDLCSRGLYTSLVGSLAKMNNIATSTILEHEGSIQLDNRNVSAMVDAFVANGLGSRADALMNIIPEFRNRLRSNREEMLTSILKGADTYWKAGEWDRSQLLLRWACREYSQPRIGGAGASSPDTTSAFVRVLQKTCELYRWSLAKDATQHRREFGLDGIRWIDENFGNSSSPLHSESDSATEQPDSEHGAGEVVETIARYKGVVSAFEADSGPPPDPLGADSPLVQAIKDRDRTMALYHLCFTHEGDFGSRKLHPALPLAVRNEWTEVLEAILELRGNIDSQDDDGRTSASYCAELGYEEALGGILKLGAFADLADAEGRTPVHWACLKGQAKTLRLLVDSKQVDIYRKDAAGKSPIWYAMEASDTATVGYLCDIDLSFITSTNEPRGETAMVWAVRHGSGEVVWAMLSRLLDVNKDNINLANKDQQTLLYHAALAGNVPAVRILLDHGADMDLASRSGWRPIEMAAEKGHEEIVRILLEAGANLIPEEKDTPCVVARAAGCYEQGVLRLLLQHDPRPDIDRPTWHNRTPVSLAANYGRSKNLKLLLDAGASPNSADHAGRTCLYWAADKGGYDVVNILIAYGAELDRCTTWGESPLYVAAEKGYTYEAKTLLKHGANPNLYSSTGETALLRAATRGHRDVVKLLLQNGATSNHVDEYGKTAIMKACQRDDEEEVEIVRMLLDYGPDDINIADKRGRNALYYADRGSKGAIVQLLLDRGAVARIPRGQSAT</sequence>
<feature type="transmembrane region" description="Helical" evidence="5">
    <location>
        <begin position="210"/>
        <end position="236"/>
    </location>
</feature>
<evidence type="ECO:0000256" key="5">
    <source>
        <dbReference type="SAM" id="Phobius"/>
    </source>
</evidence>
<feature type="repeat" description="ANK" evidence="3">
    <location>
        <begin position="1423"/>
        <end position="1455"/>
    </location>
</feature>
<dbReference type="Proteomes" id="UP000829364">
    <property type="component" value="Chromosome 4"/>
</dbReference>
<feature type="repeat" description="ANK" evidence="3">
    <location>
        <begin position="1116"/>
        <end position="1138"/>
    </location>
</feature>
<dbReference type="EMBL" id="CP086357">
    <property type="protein sequence ID" value="UNI18728.1"/>
    <property type="molecule type" value="Genomic_DNA"/>
</dbReference>
<keyword evidence="5" id="KW-1133">Transmembrane helix</keyword>